<keyword evidence="1" id="KW-0732">Signal</keyword>
<dbReference type="EMBL" id="QUOU01000001">
    <property type="protein sequence ID" value="REL26362.1"/>
    <property type="molecule type" value="Genomic_DNA"/>
</dbReference>
<dbReference type="Pfam" id="PF08238">
    <property type="entry name" value="Sel1"/>
    <property type="match status" value="2"/>
</dbReference>
<reference evidence="2 3" key="1">
    <citation type="submission" date="2018-08" db="EMBL/GenBank/DDBJ databases">
        <title>Thalassotalea euphylliae genome.</title>
        <authorList>
            <person name="Summers S."/>
            <person name="Rice S.A."/>
            <person name="Freckelton M.L."/>
            <person name="Nedved B.T."/>
            <person name="Hadfield M.G."/>
        </authorList>
    </citation>
    <scope>NUCLEOTIDE SEQUENCE [LARGE SCALE GENOMIC DNA]</scope>
    <source>
        <strain evidence="2 3">H1</strain>
    </source>
</reference>
<dbReference type="InterPro" id="IPR050767">
    <property type="entry name" value="Sel1_AlgK"/>
</dbReference>
<protein>
    <submittedName>
        <fullName evidence="2">Sel1 repeat family protein</fullName>
    </submittedName>
</protein>
<feature type="signal peptide" evidence="1">
    <location>
        <begin position="1"/>
        <end position="25"/>
    </location>
</feature>
<dbReference type="GO" id="GO:0036503">
    <property type="term" value="P:ERAD pathway"/>
    <property type="evidence" value="ECO:0007669"/>
    <property type="project" value="TreeGrafter"/>
</dbReference>
<comment type="caution">
    <text evidence="2">The sequence shown here is derived from an EMBL/GenBank/DDBJ whole genome shotgun (WGS) entry which is preliminary data.</text>
</comment>
<dbReference type="PANTHER" id="PTHR11102">
    <property type="entry name" value="SEL-1-LIKE PROTEIN"/>
    <property type="match status" value="1"/>
</dbReference>
<feature type="chain" id="PRO_5017552360" evidence="1">
    <location>
        <begin position="26"/>
        <end position="277"/>
    </location>
</feature>
<dbReference type="SMART" id="SM00671">
    <property type="entry name" value="SEL1"/>
    <property type="match status" value="3"/>
</dbReference>
<sequence>MMIKRVTRLLAMAAAIQMTSMSAFAEKIDECNTDSCINYFEQYRTAAKRGHSLAMLTLGQFYHHGYGTPKNEKMALKYFKKAARAGYTSGQFKAGYIYMTSKELQDIDDARDYLEKAAKYEYDGADFLLGMMYLDEKYGVQDLSLADDHFAKSYARKYEQIPNVIKFITAKYETPEKAFPKLYAKMNKKPLVAKKDGELAWYDDNVEVITITSPPLQTTFNKQLMTFRKGIKATGTRFKGKTCAERLTCLQRADIADSTDFANLFLQGFTGKEVNGG</sequence>
<dbReference type="OrthoDB" id="6270569at2"/>
<gene>
    <name evidence="2" type="ORF">DXX93_07070</name>
</gene>
<dbReference type="Proteomes" id="UP000256478">
    <property type="component" value="Unassembled WGS sequence"/>
</dbReference>
<evidence type="ECO:0000256" key="1">
    <source>
        <dbReference type="SAM" id="SignalP"/>
    </source>
</evidence>
<proteinExistence type="predicted"/>
<dbReference type="InterPro" id="IPR011990">
    <property type="entry name" value="TPR-like_helical_dom_sf"/>
</dbReference>
<dbReference type="PANTHER" id="PTHR11102:SF147">
    <property type="entry name" value="SEL1L ADAPTOR SUBUNIT OF ERAD E3 UBIQUITIN LIGASE"/>
    <property type="match status" value="1"/>
</dbReference>
<evidence type="ECO:0000313" key="2">
    <source>
        <dbReference type="EMBL" id="REL26362.1"/>
    </source>
</evidence>
<dbReference type="InterPro" id="IPR006597">
    <property type="entry name" value="Sel1-like"/>
</dbReference>
<dbReference type="Gene3D" id="1.25.40.10">
    <property type="entry name" value="Tetratricopeptide repeat domain"/>
    <property type="match status" value="1"/>
</dbReference>
<organism evidence="2 3">
    <name type="scientific">Thalassotalea euphylliae</name>
    <dbReference type="NCBI Taxonomy" id="1655234"/>
    <lineage>
        <taxon>Bacteria</taxon>
        <taxon>Pseudomonadati</taxon>
        <taxon>Pseudomonadota</taxon>
        <taxon>Gammaproteobacteria</taxon>
        <taxon>Alteromonadales</taxon>
        <taxon>Colwelliaceae</taxon>
        <taxon>Thalassotalea</taxon>
    </lineage>
</organism>
<accession>A0A3E0TQQ0</accession>
<name>A0A3E0TQQ0_9GAMM</name>
<dbReference type="AlphaFoldDB" id="A0A3E0TQQ0"/>
<evidence type="ECO:0000313" key="3">
    <source>
        <dbReference type="Proteomes" id="UP000256478"/>
    </source>
</evidence>
<dbReference type="SUPFAM" id="SSF81901">
    <property type="entry name" value="HCP-like"/>
    <property type="match status" value="1"/>
</dbReference>